<feature type="region of interest" description="Disordered" evidence="1">
    <location>
        <begin position="169"/>
        <end position="270"/>
    </location>
</feature>
<evidence type="ECO:0000313" key="4">
    <source>
        <dbReference type="Proteomes" id="UP001157091"/>
    </source>
</evidence>
<dbReference type="InterPro" id="IPR006059">
    <property type="entry name" value="SBP"/>
</dbReference>
<proteinExistence type="predicted"/>
<organism evidence="3 4">
    <name type="scientific">Luteimicrobium album</name>
    <dbReference type="NCBI Taxonomy" id="1054550"/>
    <lineage>
        <taxon>Bacteria</taxon>
        <taxon>Bacillati</taxon>
        <taxon>Actinomycetota</taxon>
        <taxon>Actinomycetes</taxon>
        <taxon>Micrococcales</taxon>
        <taxon>Luteimicrobium</taxon>
    </lineage>
</organism>
<dbReference type="PANTHER" id="PTHR43649:SF12">
    <property type="entry name" value="DIACETYLCHITOBIOSE BINDING PROTEIN DASA"/>
    <property type="match status" value="1"/>
</dbReference>
<reference evidence="4" key="1">
    <citation type="journal article" date="2019" name="Int. J. Syst. Evol. Microbiol.">
        <title>The Global Catalogue of Microorganisms (GCM) 10K type strain sequencing project: providing services to taxonomists for standard genome sequencing and annotation.</title>
        <authorList>
            <consortium name="The Broad Institute Genomics Platform"/>
            <consortium name="The Broad Institute Genome Sequencing Center for Infectious Disease"/>
            <person name="Wu L."/>
            <person name="Ma J."/>
        </authorList>
    </citation>
    <scope>NUCLEOTIDE SEQUENCE [LARGE SCALE GENOMIC DNA]</scope>
    <source>
        <strain evidence="4">NBRC 106348</strain>
    </source>
</reference>
<sequence>MRKFRTAGTAAATAAALALTVAACSSDGGSDDPGTSTKGATTIDVWLMRDSISDAFQQEFVAGFEQAHPDVKVDVQVQEWDGIGQKIISALASDDAPDVIEVGNTQVAQYAASGGLGDLTDKVSDLGGSDWIPGLAEPGKIDGKQYGIPYYAANRVVLYNKDLFAKAGITDPRRPATSGSRTPPSSTPAATRASTWPARTGTPSPASSGTRAASSRRRTAAPGRAGSTPRPRPQRSTSTGSSRSSARAPRTPTSSTRRRSTCSRAGRSRR</sequence>
<name>A0ABQ6I0J3_9MICO</name>
<feature type="compositionally biased region" description="Low complexity" evidence="1">
    <location>
        <begin position="175"/>
        <end position="213"/>
    </location>
</feature>
<dbReference type="RefSeq" id="WP_348525194.1">
    <property type="nucleotide sequence ID" value="NZ_BSUK01000001.1"/>
</dbReference>
<dbReference type="Gene3D" id="3.40.190.10">
    <property type="entry name" value="Periplasmic binding protein-like II"/>
    <property type="match status" value="1"/>
</dbReference>
<dbReference type="Proteomes" id="UP001157091">
    <property type="component" value="Unassembled WGS sequence"/>
</dbReference>
<dbReference type="Pfam" id="PF01547">
    <property type="entry name" value="SBP_bac_1"/>
    <property type="match status" value="1"/>
</dbReference>
<comment type="caution">
    <text evidence="3">The sequence shown here is derived from an EMBL/GenBank/DDBJ whole genome shotgun (WGS) entry which is preliminary data.</text>
</comment>
<dbReference type="PROSITE" id="PS51257">
    <property type="entry name" value="PROKAR_LIPOPROTEIN"/>
    <property type="match status" value="1"/>
</dbReference>
<dbReference type="InterPro" id="IPR050490">
    <property type="entry name" value="Bact_solute-bd_prot1"/>
</dbReference>
<evidence type="ECO:0000256" key="1">
    <source>
        <dbReference type="SAM" id="MobiDB-lite"/>
    </source>
</evidence>
<evidence type="ECO:0000256" key="2">
    <source>
        <dbReference type="SAM" id="SignalP"/>
    </source>
</evidence>
<evidence type="ECO:0000313" key="3">
    <source>
        <dbReference type="EMBL" id="GMA24266.1"/>
    </source>
</evidence>
<accession>A0ABQ6I0J3</accession>
<dbReference type="PANTHER" id="PTHR43649">
    <property type="entry name" value="ARABINOSE-BINDING PROTEIN-RELATED"/>
    <property type="match status" value="1"/>
</dbReference>
<feature type="chain" id="PRO_5046024559" description="Extracellular solute-binding protein" evidence="2">
    <location>
        <begin position="24"/>
        <end position="270"/>
    </location>
</feature>
<dbReference type="EMBL" id="BSUK01000001">
    <property type="protein sequence ID" value="GMA24266.1"/>
    <property type="molecule type" value="Genomic_DNA"/>
</dbReference>
<dbReference type="SUPFAM" id="SSF53850">
    <property type="entry name" value="Periplasmic binding protein-like II"/>
    <property type="match status" value="1"/>
</dbReference>
<evidence type="ECO:0008006" key="5">
    <source>
        <dbReference type="Google" id="ProtNLM"/>
    </source>
</evidence>
<keyword evidence="2" id="KW-0732">Signal</keyword>
<feature type="compositionally biased region" description="Low complexity" evidence="1">
    <location>
        <begin position="220"/>
        <end position="255"/>
    </location>
</feature>
<gene>
    <name evidence="3" type="ORF">GCM10025864_20250</name>
</gene>
<protein>
    <recommendedName>
        <fullName evidence="5">Extracellular solute-binding protein</fullName>
    </recommendedName>
</protein>
<feature type="compositionally biased region" description="Basic residues" evidence="1">
    <location>
        <begin position="256"/>
        <end position="270"/>
    </location>
</feature>
<feature type="signal peptide" evidence="2">
    <location>
        <begin position="1"/>
        <end position="23"/>
    </location>
</feature>
<keyword evidence="4" id="KW-1185">Reference proteome</keyword>